<keyword evidence="3" id="KW-1185">Reference proteome</keyword>
<evidence type="ECO:0008006" key="4">
    <source>
        <dbReference type="Google" id="ProtNLM"/>
    </source>
</evidence>
<dbReference type="Pfam" id="PF20050">
    <property type="entry name" value="DUF6452"/>
    <property type="match status" value="1"/>
</dbReference>
<sequence length="161" mass="18347">MGKIIAAIILAAIISSCTSIDCPVQNTVYTVYKLYKADGVADTLSDTLTIYTYRKNGSDSILLNKKTKAVVLELPISYQNHEDTLIFELKDTFNVLRRDTVWIAKTNQPHFESVDCNISYFHEITSVRWTNEAIDSIGINKKDVNYDASTEHFHIYFKARN</sequence>
<dbReference type="EMBL" id="JABKKF010000009">
    <property type="protein sequence ID" value="NPD92685.1"/>
    <property type="molecule type" value="Genomic_DNA"/>
</dbReference>
<keyword evidence="1" id="KW-0732">Signal</keyword>
<dbReference type="InterPro" id="IPR045607">
    <property type="entry name" value="DUF6452"/>
</dbReference>
<reference evidence="2 3" key="1">
    <citation type="submission" date="2020-05" db="EMBL/GenBank/DDBJ databases">
        <title>Distinct polysaccharide utilization as determinants for interspecies competition between intestinal Prevotella spp.</title>
        <authorList>
            <person name="Galvez E.J.C."/>
            <person name="Iljazovic A."/>
            <person name="Strowig T."/>
        </authorList>
    </citation>
    <scope>NUCLEOTIDE SEQUENCE [LARGE SCALE GENOMIC DNA]</scope>
    <source>
        <strain evidence="2 3">PMUR</strain>
    </source>
</reference>
<protein>
    <recommendedName>
        <fullName evidence="4">Lipoprotein</fullName>
    </recommendedName>
</protein>
<proteinExistence type="predicted"/>
<accession>A0ABX2APK6</accession>
<evidence type="ECO:0000313" key="3">
    <source>
        <dbReference type="Proteomes" id="UP000714420"/>
    </source>
</evidence>
<dbReference type="PROSITE" id="PS51257">
    <property type="entry name" value="PROKAR_LIPOPROTEIN"/>
    <property type="match status" value="1"/>
</dbReference>
<name>A0ABX2APK6_9BACT</name>
<feature type="chain" id="PRO_5047033257" description="Lipoprotein" evidence="1">
    <location>
        <begin position="22"/>
        <end position="161"/>
    </location>
</feature>
<comment type="caution">
    <text evidence="2">The sequence shown here is derived from an EMBL/GenBank/DDBJ whole genome shotgun (WGS) entry which is preliminary data.</text>
</comment>
<organism evidence="2 3">
    <name type="scientific">Xylanibacter muris</name>
    <dbReference type="NCBI Taxonomy" id="2736290"/>
    <lineage>
        <taxon>Bacteria</taxon>
        <taxon>Pseudomonadati</taxon>
        <taxon>Bacteroidota</taxon>
        <taxon>Bacteroidia</taxon>
        <taxon>Bacteroidales</taxon>
        <taxon>Prevotellaceae</taxon>
        <taxon>Xylanibacter</taxon>
    </lineage>
</organism>
<gene>
    <name evidence="2" type="ORF">HPS56_10090</name>
</gene>
<evidence type="ECO:0000313" key="2">
    <source>
        <dbReference type="EMBL" id="NPD92685.1"/>
    </source>
</evidence>
<dbReference type="Proteomes" id="UP000714420">
    <property type="component" value="Unassembled WGS sequence"/>
</dbReference>
<feature type="signal peptide" evidence="1">
    <location>
        <begin position="1"/>
        <end position="21"/>
    </location>
</feature>
<evidence type="ECO:0000256" key="1">
    <source>
        <dbReference type="SAM" id="SignalP"/>
    </source>
</evidence>
<dbReference type="RefSeq" id="WP_172276095.1">
    <property type="nucleotide sequence ID" value="NZ_CASGMU010000010.1"/>
</dbReference>